<feature type="transmembrane region" description="Helical" evidence="2">
    <location>
        <begin position="48"/>
        <end position="68"/>
    </location>
</feature>
<evidence type="ECO:0000313" key="3">
    <source>
        <dbReference type="EMBL" id="KAK1790361.1"/>
    </source>
</evidence>
<keyword evidence="2" id="KW-1133">Transmembrane helix</keyword>
<gene>
    <name evidence="3" type="ORF">P4O66_014259</name>
</gene>
<name>A0AAD8Z2J0_9TELE</name>
<protein>
    <submittedName>
        <fullName evidence="3">Uncharacterized protein</fullName>
    </submittedName>
</protein>
<feature type="compositionally biased region" description="Acidic residues" evidence="1">
    <location>
        <begin position="118"/>
        <end position="141"/>
    </location>
</feature>
<organism evidence="3 4">
    <name type="scientific">Electrophorus voltai</name>
    <dbReference type="NCBI Taxonomy" id="2609070"/>
    <lineage>
        <taxon>Eukaryota</taxon>
        <taxon>Metazoa</taxon>
        <taxon>Chordata</taxon>
        <taxon>Craniata</taxon>
        <taxon>Vertebrata</taxon>
        <taxon>Euteleostomi</taxon>
        <taxon>Actinopterygii</taxon>
        <taxon>Neopterygii</taxon>
        <taxon>Teleostei</taxon>
        <taxon>Ostariophysi</taxon>
        <taxon>Gymnotiformes</taxon>
        <taxon>Gymnotoidei</taxon>
        <taxon>Gymnotidae</taxon>
        <taxon>Electrophorus</taxon>
    </lineage>
</organism>
<dbReference type="GO" id="GO:0000492">
    <property type="term" value="P:box C/D snoRNP assembly"/>
    <property type="evidence" value="ECO:0007669"/>
    <property type="project" value="InterPro"/>
</dbReference>
<reference evidence="3" key="1">
    <citation type="submission" date="2023-03" db="EMBL/GenBank/DDBJ databases">
        <title>Electrophorus voltai genome.</title>
        <authorList>
            <person name="Bian C."/>
        </authorList>
    </citation>
    <scope>NUCLEOTIDE SEQUENCE</scope>
    <source>
        <strain evidence="3">CB-2022</strain>
        <tissue evidence="3">Muscle</tissue>
    </source>
</reference>
<dbReference type="AlphaFoldDB" id="A0AAD8Z2J0"/>
<dbReference type="EMBL" id="JAROKS010000021">
    <property type="protein sequence ID" value="KAK1790361.1"/>
    <property type="molecule type" value="Genomic_DNA"/>
</dbReference>
<keyword evidence="2" id="KW-0812">Transmembrane</keyword>
<feature type="region of interest" description="Disordered" evidence="1">
    <location>
        <begin position="118"/>
        <end position="177"/>
    </location>
</feature>
<sequence>MDEKKSNAENTSQDLLVCGNVKGIHDRFLLKPKGATSLHTEKVPRSSALLYDLILYGLLSCCVCVLVLDRLHSFLPQMALANESLMQQMETVPAGHFDIENIKEAEKVIQMDVSLVELEESDSSEDEDSTEDDSTDEDTVTEETLRLPGNRRRKANIQVVEKEGEGEDSPTQQSDRR</sequence>
<dbReference type="PANTHER" id="PTHR28674:SF1">
    <property type="entry name" value="NOP PROTEIN CHAPERONE 1"/>
    <property type="match status" value="1"/>
</dbReference>
<proteinExistence type="predicted"/>
<evidence type="ECO:0000256" key="1">
    <source>
        <dbReference type="SAM" id="MobiDB-lite"/>
    </source>
</evidence>
<comment type="caution">
    <text evidence="3">The sequence shown here is derived from an EMBL/GenBank/DDBJ whole genome shotgun (WGS) entry which is preliminary data.</text>
</comment>
<evidence type="ECO:0000313" key="4">
    <source>
        <dbReference type="Proteomes" id="UP001239994"/>
    </source>
</evidence>
<dbReference type="Proteomes" id="UP001239994">
    <property type="component" value="Unassembled WGS sequence"/>
</dbReference>
<dbReference type="GO" id="GO:0062064">
    <property type="term" value="F:box C/D methylation guide snoRNP complex binding"/>
    <property type="evidence" value="ECO:0007669"/>
    <property type="project" value="TreeGrafter"/>
</dbReference>
<dbReference type="Pfam" id="PF15370">
    <property type="entry name" value="NOPCHAP1"/>
    <property type="match status" value="1"/>
</dbReference>
<keyword evidence="4" id="KW-1185">Reference proteome</keyword>
<evidence type="ECO:0000256" key="2">
    <source>
        <dbReference type="SAM" id="Phobius"/>
    </source>
</evidence>
<accession>A0AAD8Z2J0</accession>
<keyword evidence="2" id="KW-0472">Membrane</keyword>
<dbReference type="PANTHER" id="PTHR28674">
    <property type="entry name" value="SIMILAR TO DNA SEGMENT, CHR 10, WAYNE STATE UNIVERSITY 102,-EXPRESSED"/>
    <property type="match status" value="1"/>
</dbReference>
<dbReference type="InterPro" id="IPR027921">
    <property type="entry name" value="NOPCHAP1"/>
</dbReference>